<organism evidence="1 2">
    <name type="scientific">Acrobeloides nanus</name>
    <dbReference type="NCBI Taxonomy" id="290746"/>
    <lineage>
        <taxon>Eukaryota</taxon>
        <taxon>Metazoa</taxon>
        <taxon>Ecdysozoa</taxon>
        <taxon>Nematoda</taxon>
        <taxon>Chromadorea</taxon>
        <taxon>Rhabditida</taxon>
        <taxon>Tylenchina</taxon>
        <taxon>Cephalobomorpha</taxon>
        <taxon>Cephaloboidea</taxon>
        <taxon>Cephalobidae</taxon>
        <taxon>Acrobeloides</taxon>
    </lineage>
</organism>
<dbReference type="Proteomes" id="UP000887540">
    <property type="component" value="Unplaced"/>
</dbReference>
<evidence type="ECO:0000313" key="1">
    <source>
        <dbReference type="Proteomes" id="UP000887540"/>
    </source>
</evidence>
<dbReference type="AlphaFoldDB" id="A0A914CR26"/>
<proteinExistence type="predicted"/>
<sequence>LQRKQENEMDVHSIEYDAKGSSKESNGSRFNYWKGLTSQYYTACFKRIYCNEYGRVDKNADFSHEDNRFRQLVNDFEKLDDPRRELQERLDHAKLNMEGLELEEDRLADPG</sequence>
<keyword evidence="1" id="KW-1185">Reference proteome</keyword>
<protein>
    <submittedName>
        <fullName evidence="2">Uncharacterized protein</fullName>
    </submittedName>
</protein>
<accession>A0A914CR26</accession>
<dbReference type="WBParaSite" id="ACRNAN_scaffold13517.g23613.t1">
    <property type="protein sequence ID" value="ACRNAN_scaffold13517.g23613.t1"/>
    <property type="gene ID" value="ACRNAN_scaffold13517.g23613"/>
</dbReference>
<evidence type="ECO:0000313" key="2">
    <source>
        <dbReference type="WBParaSite" id="ACRNAN_scaffold13517.g23613.t1"/>
    </source>
</evidence>
<reference evidence="2" key="1">
    <citation type="submission" date="2022-11" db="UniProtKB">
        <authorList>
            <consortium name="WormBaseParasite"/>
        </authorList>
    </citation>
    <scope>IDENTIFICATION</scope>
</reference>
<name>A0A914CR26_9BILA</name>